<evidence type="ECO:0000313" key="4">
    <source>
        <dbReference type="Proteomes" id="UP001500466"/>
    </source>
</evidence>
<dbReference type="EMBL" id="BAABHS010000014">
    <property type="protein sequence ID" value="GAA4971695.1"/>
    <property type="molecule type" value="Genomic_DNA"/>
</dbReference>
<comment type="caution">
    <text evidence="3">The sequence shown here is derived from an EMBL/GenBank/DDBJ whole genome shotgun (WGS) entry which is preliminary data.</text>
</comment>
<dbReference type="InterPro" id="IPR050268">
    <property type="entry name" value="NADH-dep_flavin_reductase"/>
</dbReference>
<evidence type="ECO:0000256" key="1">
    <source>
        <dbReference type="ARBA" id="ARBA00023002"/>
    </source>
</evidence>
<dbReference type="InterPro" id="IPR002563">
    <property type="entry name" value="Flavin_Rdtase-like_dom"/>
</dbReference>
<evidence type="ECO:0000259" key="2">
    <source>
        <dbReference type="SMART" id="SM00903"/>
    </source>
</evidence>
<protein>
    <submittedName>
        <fullName evidence="3">Flavin reductase family protein</fullName>
    </submittedName>
</protein>
<name>A0ABP9HIN2_9ACTN</name>
<feature type="domain" description="Flavin reductase like" evidence="2">
    <location>
        <begin position="25"/>
        <end position="182"/>
    </location>
</feature>
<dbReference type="PANTHER" id="PTHR30466">
    <property type="entry name" value="FLAVIN REDUCTASE"/>
    <property type="match status" value="1"/>
</dbReference>
<dbReference type="InterPro" id="IPR012349">
    <property type="entry name" value="Split_barrel_FMN-bd"/>
</dbReference>
<dbReference type="Gene3D" id="2.30.110.10">
    <property type="entry name" value="Electron Transport, Fmn-binding Protein, Chain A"/>
    <property type="match status" value="1"/>
</dbReference>
<keyword evidence="1" id="KW-0560">Oxidoreductase</keyword>
<dbReference type="Proteomes" id="UP001500466">
    <property type="component" value="Unassembled WGS sequence"/>
</dbReference>
<sequence length="184" mass="19518">MDIPDPAADRASTYPVDPDTFKNALSRFAAGVVVVTAHETGETSDTPASDDVGMTATAFLSVSLDPPLVLVSLRHLARMRAVLDAQPLWAVSLLSQSQRHVAGRFAIPGRVSDRLMFADVPHRRGPVSGAPLVGGALATLECRTHKIVEAGDHSLVIGEVLAAELPSPEGLPLVHFRGRYRSLG</sequence>
<dbReference type="Pfam" id="PF01613">
    <property type="entry name" value="Flavin_Reduct"/>
    <property type="match status" value="1"/>
</dbReference>
<organism evidence="3 4">
    <name type="scientific">Yinghuangia aomiensis</name>
    <dbReference type="NCBI Taxonomy" id="676205"/>
    <lineage>
        <taxon>Bacteria</taxon>
        <taxon>Bacillati</taxon>
        <taxon>Actinomycetota</taxon>
        <taxon>Actinomycetes</taxon>
        <taxon>Kitasatosporales</taxon>
        <taxon>Streptomycetaceae</taxon>
        <taxon>Yinghuangia</taxon>
    </lineage>
</organism>
<proteinExistence type="predicted"/>
<dbReference type="PANTHER" id="PTHR30466:SF1">
    <property type="entry name" value="FMN REDUCTASE (NADH) RUTF"/>
    <property type="match status" value="1"/>
</dbReference>
<gene>
    <name evidence="3" type="ORF">GCM10023205_42080</name>
</gene>
<dbReference type="SMART" id="SM00903">
    <property type="entry name" value="Flavin_Reduct"/>
    <property type="match status" value="1"/>
</dbReference>
<dbReference type="RefSeq" id="WP_345677117.1">
    <property type="nucleotide sequence ID" value="NZ_BAABHS010000014.1"/>
</dbReference>
<accession>A0ABP9HIN2</accession>
<dbReference type="SUPFAM" id="SSF50475">
    <property type="entry name" value="FMN-binding split barrel"/>
    <property type="match status" value="1"/>
</dbReference>
<keyword evidence="4" id="KW-1185">Reference proteome</keyword>
<reference evidence="4" key="1">
    <citation type="journal article" date="2019" name="Int. J. Syst. Evol. Microbiol.">
        <title>The Global Catalogue of Microorganisms (GCM) 10K type strain sequencing project: providing services to taxonomists for standard genome sequencing and annotation.</title>
        <authorList>
            <consortium name="The Broad Institute Genomics Platform"/>
            <consortium name="The Broad Institute Genome Sequencing Center for Infectious Disease"/>
            <person name="Wu L."/>
            <person name="Ma J."/>
        </authorList>
    </citation>
    <scope>NUCLEOTIDE SEQUENCE [LARGE SCALE GENOMIC DNA]</scope>
    <source>
        <strain evidence="4">JCM 17986</strain>
    </source>
</reference>
<evidence type="ECO:0000313" key="3">
    <source>
        <dbReference type="EMBL" id="GAA4971695.1"/>
    </source>
</evidence>